<proteinExistence type="predicted"/>
<evidence type="ECO:0000313" key="3">
    <source>
        <dbReference type="Proteomes" id="UP000053825"/>
    </source>
</evidence>
<feature type="compositionally biased region" description="Basic and acidic residues" evidence="1">
    <location>
        <begin position="51"/>
        <end position="89"/>
    </location>
</feature>
<feature type="region of interest" description="Disordered" evidence="1">
    <location>
        <begin position="49"/>
        <end position="92"/>
    </location>
</feature>
<dbReference type="EMBL" id="KQ414755">
    <property type="protein sequence ID" value="KOC61763.1"/>
    <property type="molecule type" value="Genomic_DNA"/>
</dbReference>
<evidence type="ECO:0000313" key="2">
    <source>
        <dbReference type="EMBL" id="KOC61763.1"/>
    </source>
</evidence>
<protein>
    <submittedName>
        <fullName evidence="2">Uncharacterized protein</fullName>
    </submittedName>
</protein>
<name>A0A0L7QSY4_9HYME</name>
<gene>
    <name evidence="2" type="ORF">WH47_03020</name>
</gene>
<dbReference type="AlphaFoldDB" id="A0A0L7QSY4"/>
<reference evidence="2 3" key="1">
    <citation type="submission" date="2015-07" db="EMBL/GenBank/DDBJ databases">
        <title>The genome of Habropoda laboriosa.</title>
        <authorList>
            <person name="Pan H."/>
            <person name="Kapheim K."/>
        </authorList>
    </citation>
    <scope>NUCLEOTIDE SEQUENCE [LARGE SCALE GENOMIC DNA]</scope>
    <source>
        <strain evidence="2">0110345459</strain>
    </source>
</reference>
<evidence type="ECO:0000256" key="1">
    <source>
        <dbReference type="SAM" id="MobiDB-lite"/>
    </source>
</evidence>
<keyword evidence="3" id="KW-1185">Reference proteome</keyword>
<dbReference type="Proteomes" id="UP000053825">
    <property type="component" value="Unassembled WGS sequence"/>
</dbReference>
<sequence length="160" mass="17976">MSQADRIILRMGHRWTADTQVRNALPRGSEADNRLIDCALIDGIGRGGKRGVVDETRKEEEEHAQGANERESEGTAVGRGRDVRPKDSDISENSPFLLLISKPYYLWIIDEQKVETLEMDSRVDPEKPSHVVSTDDGCKNCLTTKEDEPSQLSCQTQLHE</sequence>
<organism evidence="2 3">
    <name type="scientific">Habropoda laboriosa</name>
    <dbReference type="NCBI Taxonomy" id="597456"/>
    <lineage>
        <taxon>Eukaryota</taxon>
        <taxon>Metazoa</taxon>
        <taxon>Ecdysozoa</taxon>
        <taxon>Arthropoda</taxon>
        <taxon>Hexapoda</taxon>
        <taxon>Insecta</taxon>
        <taxon>Pterygota</taxon>
        <taxon>Neoptera</taxon>
        <taxon>Endopterygota</taxon>
        <taxon>Hymenoptera</taxon>
        <taxon>Apocrita</taxon>
        <taxon>Aculeata</taxon>
        <taxon>Apoidea</taxon>
        <taxon>Anthophila</taxon>
        <taxon>Apidae</taxon>
        <taxon>Habropoda</taxon>
    </lineage>
</organism>
<accession>A0A0L7QSY4</accession>